<gene>
    <name evidence="2" type="ORF">MVEN_01134300</name>
</gene>
<proteinExistence type="predicted"/>
<dbReference type="EMBL" id="JACAZI010000008">
    <property type="protein sequence ID" value="KAF7354452.1"/>
    <property type="molecule type" value="Genomic_DNA"/>
</dbReference>
<evidence type="ECO:0000313" key="3">
    <source>
        <dbReference type="Proteomes" id="UP000620124"/>
    </source>
</evidence>
<evidence type="ECO:0000313" key="2">
    <source>
        <dbReference type="EMBL" id="KAF7354452.1"/>
    </source>
</evidence>
<feature type="compositionally biased region" description="Gly residues" evidence="1">
    <location>
        <begin position="641"/>
        <end position="653"/>
    </location>
</feature>
<feature type="compositionally biased region" description="Basic and acidic residues" evidence="1">
    <location>
        <begin position="719"/>
        <end position="735"/>
    </location>
</feature>
<evidence type="ECO:0000256" key="1">
    <source>
        <dbReference type="SAM" id="MobiDB-lite"/>
    </source>
</evidence>
<feature type="region of interest" description="Disordered" evidence="1">
    <location>
        <begin position="303"/>
        <end position="348"/>
    </location>
</feature>
<feature type="region of interest" description="Disordered" evidence="1">
    <location>
        <begin position="625"/>
        <end position="806"/>
    </location>
</feature>
<sequence length="888" mass="98561">MVSWSQLSYCHNAECKFRGSCRKFFPAGTVPSDAVEALGLLWVCTCLGVQHYESPPTAPAPDPAATGTKANTSTAHLQNPPKSGSFVDAAKARQQHQMEHIKEQSYDPSSKIHVESWSKLGPRPQKRKRSTSAHANDQGPSKRTAPATAVASGSTKPFPPIKFTFVLVEKPKTVDEGMYRMPDSGRMTSLYRCGHIKTIEFPASSTPKDIEFIVSDKYSTLPAVLEGRASMFNFILLSKKPISRGTRPFLIPHKTAGEFDLQDLEWSIHTHRQERAYKRCIFISLSRWSPDLKLDIDDDSEVEVSDLSDDNPAHPFVFKEPQSEPTEQDVPVTGNTADDWSNEAPAPKVVPSSITDVHRLNLNLSQPKAAEAWWPLIKTDPYIRAFAALPGIVRLVERLASRKQNTVWSPEPVFDLAGDELFAELKFILGFGDPEDDDYATRFNDYFRLGPHGLQPFIELLYRLHNATANWPGLSESDLTRFVAILDGFATPIQAGILHLRTSMPRSSYDSPGFSELHEVLEKFRHKFGEAEYSDRLVVLDLRVGHDGVAAFATSLEADFGSTSNARDIRTTSLLVGPYGIDSFVEKIVIPFLDSLSPDDPSYVPLRALLGNFCGELATKMMNFTKTKSEGKKKRAEPTAGSGGRDGGSGGGYETRSKNKGPASFASQHNTPAADEQPDLSHDVPKAAPTADEPVDSGLASDDETVSSGPSLYEFEPTDTDREKFARSQDERTEDGQPSQGTSERPRFPYPETRPQRECPREKPAPTTPPPSTSRPKPRPAYTGSRSRAKPRPPVSELSSNPSANTTGAEYLATISTRRNLVEEVLTKFPHPLDNRRLLWDTISHRPANRRLWHMVVLVYHPDKNVDMPKEWRDKCAIITGILNNKFN</sequence>
<keyword evidence="3" id="KW-1185">Reference proteome</keyword>
<name>A0A8H6Y897_9AGAR</name>
<feature type="region of interest" description="Disordered" evidence="1">
    <location>
        <begin position="55"/>
        <end position="153"/>
    </location>
</feature>
<reference evidence="2" key="1">
    <citation type="submission" date="2020-05" db="EMBL/GenBank/DDBJ databases">
        <title>Mycena genomes resolve the evolution of fungal bioluminescence.</title>
        <authorList>
            <person name="Tsai I.J."/>
        </authorList>
    </citation>
    <scope>NUCLEOTIDE SEQUENCE</scope>
    <source>
        <strain evidence="2">CCC161011</strain>
    </source>
</reference>
<feature type="compositionally biased region" description="Polar residues" evidence="1">
    <location>
        <begin position="797"/>
        <end position="806"/>
    </location>
</feature>
<dbReference type="AlphaFoldDB" id="A0A8H6Y897"/>
<dbReference type="OrthoDB" id="3067341at2759"/>
<feature type="compositionally biased region" description="Polar residues" evidence="1">
    <location>
        <begin position="71"/>
        <end position="82"/>
    </location>
</feature>
<feature type="compositionally biased region" description="Basic and acidic residues" evidence="1">
    <location>
        <begin position="96"/>
        <end position="116"/>
    </location>
</feature>
<dbReference type="Proteomes" id="UP000620124">
    <property type="component" value="Unassembled WGS sequence"/>
</dbReference>
<feature type="compositionally biased region" description="Polar residues" evidence="1">
    <location>
        <begin position="132"/>
        <end position="141"/>
    </location>
</feature>
<protein>
    <submittedName>
        <fullName evidence="2">Uncharacterized protein</fullName>
    </submittedName>
</protein>
<accession>A0A8H6Y897</accession>
<comment type="caution">
    <text evidence="2">The sequence shown here is derived from an EMBL/GenBank/DDBJ whole genome shotgun (WGS) entry which is preliminary data.</text>
</comment>
<feature type="compositionally biased region" description="Basic and acidic residues" evidence="1">
    <location>
        <begin position="754"/>
        <end position="764"/>
    </location>
</feature>
<organism evidence="2 3">
    <name type="scientific">Mycena venus</name>
    <dbReference type="NCBI Taxonomy" id="2733690"/>
    <lineage>
        <taxon>Eukaryota</taxon>
        <taxon>Fungi</taxon>
        <taxon>Dikarya</taxon>
        <taxon>Basidiomycota</taxon>
        <taxon>Agaricomycotina</taxon>
        <taxon>Agaricomycetes</taxon>
        <taxon>Agaricomycetidae</taxon>
        <taxon>Agaricales</taxon>
        <taxon>Marasmiineae</taxon>
        <taxon>Mycenaceae</taxon>
        <taxon>Mycena</taxon>
    </lineage>
</organism>